<reference evidence="1" key="1">
    <citation type="journal article" date="2007" name="Science">
        <title>Draft genome of the filarial nematode parasite Brugia malayi.</title>
        <authorList>
            <person name="Ghedin E."/>
            <person name="Wang S."/>
            <person name="Spiro D."/>
            <person name="Caler E."/>
            <person name="Zhao Q."/>
            <person name="Crabtree J."/>
            <person name="Allen J.E."/>
            <person name="Delcher A.L."/>
            <person name="Guiliano D.B."/>
            <person name="Miranda-Saavedra D."/>
            <person name="Angiuoli S.V."/>
            <person name="Creasy T."/>
            <person name="Amedeo P."/>
            <person name="Haas B."/>
            <person name="El-Sayed N.M."/>
            <person name="Wortman J.R."/>
            <person name="Feldblyum T."/>
            <person name="Tallon L."/>
            <person name="Schatz M."/>
            <person name="Shumway M."/>
            <person name="Koo H."/>
            <person name="Salzberg S.L."/>
            <person name="Schobel S."/>
            <person name="Pertea M."/>
            <person name="Pop M."/>
            <person name="White O."/>
            <person name="Barton G.J."/>
            <person name="Carlow C.K."/>
            <person name="Crawford M.J."/>
            <person name="Daub J."/>
            <person name="Dimmic M.W."/>
            <person name="Estes C.F."/>
            <person name="Foster J.M."/>
            <person name="Ganatra M."/>
            <person name="Gregory W.F."/>
            <person name="Johnson N.M."/>
            <person name="Jin J."/>
            <person name="Komuniecki R."/>
            <person name="Korf I."/>
            <person name="Kumar S."/>
            <person name="Laney S."/>
            <person name="Li B.W."/>
            <person name="Li W."/>
            <person name="Lindblom T.H."/>
            <person name="Lustigman S."/>
            <person name="Ma D."/>
            <person name="Maina C.V."/>
            <person name="Martin D.M."/>
            <person name="McCarter J.P."/>
            <person name="McReynolds L."/>
            <person name="Mitreva M."/>
            <person name="Nutman T.B."/>
            <person name="Parkinson J."/>
            <person name="Peregrin-Alvarez J.M."/>
            <person name="Poole C."/>
            <person name="Ren Q."/>
            <person name="Saunders L."/>
            <person name="Sluder A.E."/>
            <person name="Smith K."/>
            <person name="Stanke M."/>
            <person name="Unnasch T.R."/>
            <person name="Ware J."/>
            <person name="Wei A.D."/>
            <person name="Weil G."/>
            <person name="Williams D.J."/>
            <person name="Zhang Y."/>
            <person name="Williams S.A."/>
            <person name="Fraser-Liggett C."/>
            <person name="Slatko B."/>
            <person name="Blaxter M.L."/>
            <person name="Scott A.L."/>
        </authorList>
    </citation>
    <scope>NUCLEOTIDE SEQUENCE</scope>
    <source>
        <strain evidence="1">FR3</strain>
    </source>
</reference>
<organism evidence="1">
    <name type="scientific">Brugia malayi</name>
    <name type="common">Filarial nematode worm</name>
    <dbReference type="NCBI Taxonomy" id="6279"/>
    <lineage>
        <taxon>Eukaryota</taxon>
        <taxon>Metazoa</taxon>
        <taxon>Ecdysozoa</taxon>
        <taxon>Nematoda</taxon>
        <taxon>Chromadorea</taxon>
        <taxon>Rhabditida</taxon>
        <taxon>Spirurina</taxon>
        <taxon>Spiruromorpha</taxon>
        <taxon>Filarioidea</taxon>
        <taxon>Onchocercidae</taxon>
        <taxon>Brugia</taxon>
    </lineage>
</organism>
<accession>A0A0H5SCK8</accession>
<proteinExistence type="predicted"/>
<dbReference type="EMBL" id="LN861060">
    <property type="protein sequence ID" value="CRZ26279.1"/>
    <property type="molecule type" value="Genomic_DNA"/>
</dbReference>
<evidence type="ECO:0000313" key="1">
    <source>
        <dbReference type="EMBL" id="CRZ26279.1"/>
    </source>
</evidence>
<protein>
    <submittedName>
        <fullName evidence="1">Bm12054</fullName>
    </submittedName>
</protein>
<evidence type="ECO:0000313" key="2">
    <source>
        <dbReference type="WormBase" id="Bm12054"/>
    </source>
</evidence>
<dbReference type="WormBase" id="Bm12054">
    <property type="protein sequence ID" value="BM40132"/>
    <property type="gene ID" value="WBGene00232315"/>
    <property type="gene designation" value="Bma-che-12"/>
</dbReference>
<gene>
    <name evidence="2" type="primary">bma-che-12</name>
    <name evidence="1 2" type="ORF">Bm12054</name>
    <name evidence="1" type="ORF">BM_Bm12054</name>
</gene>
<dbReference type="AlphaFoldDB" id="A0A0H5SCK8"/>
<name>A0A0H5SCK8_BRUMA</name>
<reference evidence="1" key="2">
    <citation type="submission" date="2012-12" db="EMBL/GenBank/DDBJ databases">
        <authorList>
            <person name="Gao Y.W."/>
            <person name="Fan S.T."/>
            <person name="Sun H.T."/>
            <person name="Wang Z."/>
            <person name="Gao X.L."/>
            <person name="Li Y.G."/>
            <person name="Wang T.C."/>
            <person name="Zhang K."/>
            <person name="Xu W.W."/>
            <person name="Yu Z.J."/>
            <person name="Xia X.Z."/>
        </authorList>
    </citation>
    <scope>NUCLEOTIDE SEQUENCE</scope>
    <source>
        <strain evidence="1">FR3</strain>
    </source>
</reference>
<sequence>MLAPIATDHSTPLLPPDEDIIEFLRSTDFDVRLQAKPMN</sequence>